<sequence length="110" mass="12391">MLNRSQSLELRANPSSAVHGCTDLFYTTTTTTAVHRESGESGEWLYNCTDESVDTSNSTLKLVHIVLRHGARTPVTTYPNDPYVNETYSPYGWGHLTNRAKTNYFSWENG</sequence>
<gene>
    <name evidence="1" type="ORF">CCAP1982_LOCUS12870</name>
</gene>
<name>A0A811V0I9_CERCA</name>
<dbReference type="OrthoDB" id="5821688at2759"/>
<protein>
    <submittedName>
        <fullName evidence="1">(Mediterranean fruit fly) hypothetical protein</fullName>
    </submittedName>
</protein>
<dbReference type="EMBL" id="CAJHJT010000034">
    <property type="protein sequence ID" value="CAD7004464.1"/>
    <property type="molecule type" value="Genomic_DNA"/>
</dbReference>
<evidence type="ECO:0000313" key="2">
    <source>
        <dbReference type="Proteomes" id="UP000606786"/>
    </source>
</evidence>
<dbReference type="InterPro" id="IPR033379">
    <property type="entry name" value="Acid_Pase_AS"/>
</dbReference>
<accession>A0A811V0I9</accession>
<proteinExistence type="predicted"/>
<dbReference type="GO" id="GO:0016791">
    <property type="term" value="F:phosphatase activity"/>
    <property type="evidence" value="ECO:0007669"/>
    <property type="project" value="UniProtKB-ARBA"/>
</dbReference>
<reference evidence="1" key="1">
    <citation type="submission" date="2020-11" db="EMBL/GenBank/DDBJ databases">
        <authorList>
            <person name="Whitehead M."/>
        </authorList>
    </citation>
    <scope>NUCLEOTIDE SEQUENCE</scope>
    <source>
        <strain evidence="1">EGII</strain>
    </source>
</reference>
<dbReference type="PROSITE" id="PS00616">
    <property type="entry name" value="HIS_ACID_PHOSPHAT_1"/>
    <property type="match status" value="1"/>
</dbReference>
<comment type="caution">
    <text evidence="1">The sequence shown here is derived from an EMBL/GenBank/DDBJ whole genome shotgun (WGS) entry which is preliminary data.</text>
</comment>
<keyword evidence="2" id="KW-1185">Reference proteome</keyword>
<dbReference type="InterPro" id="IPR029033">
    <property type="entry name" value="His_PPase_superfam"/>
</dbReference>
<dbReference type="AlphaFoldDB" id="A0A811V0I9"/>
<dbReference type="Gene3D" id="3.40.50.1240">
    <property type="entry name" value="Phosphoglycerate mutase-like"/>
    <property type="match status" value="1"/>
</dbReference>
<dbReference type="SUPFAM" id="SSF53254">
    <property type="entry name" value="Phosphoglycerate mutase-like"/>
    <property type="match status" value="1"/>
</dbReference>
<evidence type="ECO:0000313" key="1">
    <source>
        <dbReference type="EMBL" id="CAD7004464.1"/>
    </source>
</evidence>
<organism evidence="1 2">
    <name type="scientific">Ceratitis capitata</name>
    <name type="common">Mediterranean fruit fly</name>
    <name type="synonym">Tephritis capitata</name>
    <dbReference type="NCBI Taxonomy" id="7213"/>
    <lineage>
        <taxon>Eukaryota</taxon>
        <taxon>Metazoa</taxon>
        <taxon>Ecdysozoa</taxon>
        <taxon>Arthropoda</taxon>
        <taxon>Hexapoda</taxon>
        <taxon>Insecta</taxon>
        <taxon>Pterygota</taxon>
        <taxon>Neoptera</taxon>
        <taxon>Endopterygota</taxon>
        <taxon>Diptera</taxon>
        <taxon>Brachycera</taxon>
        <taxon>Muscomorpha</taxon>
        <taxon>Tephritoidea</taxon>
        <taxon>Tephritidae</taxon>
        <taxon>Ceratitis</taxon>
        <taxon>Ceratitis</taxon>
    </lineage>
</organism>
<dbReference type="Proteomes" id="UP000606786">
    <property type="component" value="Unassembled WGS sequence"/>
</dbReference>